<organism evidence="2 3">
    <name type="scientific">Tanacetum coccineum</name>
    <dbReference type="NCBI Taxonomy" id="301880"/>
    <lineage>
        <taxon>Eukaryota</taxon>
        <taxon>Viridiplantae</taxon>
        <taxon>Streptophyta</taxon>
        <taxon>Embryophyta</taxon>
        <taxon>Tracheophyta</taxon>
        <taxon>Spermatophyta</taxon>
        <taxon>Magnoliopsida</taxon>
        <taxon>eudicotyledons</taxon>
        <taxon>Gunneridae</taxon>
        <taxon>Pentapetalae</taxon>
        <taxon>asterids</taxon>
        <taxon>campanulids</taxon>
        <taxon>Asterales</taxon>
        <taxon>Asteraceae</taxon>
        <taxon>Asteroideae</taxon>
        <taxon>Anthemideae</taxon>
        <taxon>Anthemidinae</taxon>
        <taxon>Tanacetum</taxon>
    </lineage>
</organism>
<evidence type="ECO:0000256" key="1">
    <source>
        <dbReference type="SAM" id="MobiDB-lite"/>
    </source>
</evidence>
<reference evidence="2" key="2">
    <citation type="submission" date="2022-01" db="EMBL/GenBank/DDBJ databases">
        <authorList>
            <person name="Yamashiro T."/>
            <person name="Shiraishi A."/>
            <person name="Satake H."/>
            <person name="Nakayama K."/>
        </authorList>
    </citation>
    <scope>NUCLEOTIDE SEQUENCE</scope>
</reference>
<evidence type="ECO:0000313" key="2">
    <source>
        <dbReference type="EMBL" id="GJU01210.1"/>
    </source>
</evidence>
<sequence>MSSPNHFTSDIEDAFSSMNILNYTSVSSDYFPASSGSSSFNSSENSTDNMIPPVFSSFYNNPCLKDVQAFYAKELPISSPDPITPPAILTLSLVLPPSLLFDPRYFFVPEELLPPKKQIHSPSSSSTTLSNSSRNQTCDLVSPSSLVYTPTPPQVFEIGKCSDKMYLKHHEKQVEDILNYLDELSFHRIEKMEEGRINGNELKTELKRIRTQIIKLQKKRLGQKDKIAFAHYRISDLEQIIEKIQAPVEAQTSCIASTSNPNNLPDTPAVKTETTKVYQLSLLSALMVRKEHRPCRMTSRHILRRFQELAVLCPNMVPNSEKLMEAFIWGLPQSIEGNVTASKPQTREEATNIAHI</sequence>
<feature type="compositionally biased region" description="Low complexity" evidence="1">
    <location>
        <begin position="121"/>
        <end position="133"/>
    </location>
</feature>
<dbReference type="Proteomes" id="UP001151760">
    <property type="component" value="Unassembled WGS sequence"/>
</dbReference>
<keyword evidence="3" id="KW-1185">Reference proteome</keyword>
<accession>A0ABQ5INE0</accession>
<gene>
    <name evidence="2" type="ORF">Tco_1111548</name>
</gene>
<proteinExistence type="predicted"/>
<protein>
    <submittedName>
        <fullName evidence="2">Uncharacterized protein</fullName>
    </submittedName>
</protein>
<name>A0ABQ5INE0_9ASTR</name>
<reference evidence="2" key="1">
    <citation type="journal article" date="2022" name="Int. J. Mol. Sci.">
        <title>Draft Genome of Tanacetum Coccineum: Genomic Comparison of Closely Related Tanacetum-Family Plants.</title>
        <authorList>
            <person name="Yamashiro T."/>
            <person name="Shiraishi A."/>
            <person name="Nakayama K."/>
            <person name="Satake H."/>
        </authorList>
    </citation>
    <scope>NUCLEOTIDE SEQUENCE</scope>
</reference>
<dbReference type="EMBL" id="BQNB010020942">
    <property type="protein sequence ID" value="GJU01210.1"/>
    <property type="molecule type" value="Genomic_DNA"/>
</dbReference>
<comment type="caution">
    <text evidence="2">The sequence shown here is derived from an EMBL/GenBank/DDBJ whole genome shotgun (WGS) entry which is preliminary data.</text>
</comment>
<feature type="region of interest" description="Disordered" evidence="1">
    <location>
        <begin position="116"/>
        <end position="136"/>
    </location>
</feature>
<evidence type="ECO:0000313" key="3">
    <source>
        <dbReference type="Proteomes" id="UP001151760"/>
    </source>
</evidence>